<dbReference type="EMBL" id="DSAY01000104">
    <property type="protein sequence ID" value="HDP15284.1"/>
    <property type="molecule type" value="Genomic_DNA"/>
</dbReference>
<proteinExistence type="predicted"/>
<evidence type="ECO:0000313" key="1">
    <source>
        <dbReference type="EMBL" id="HDP15284.1"/>
    </source>
</evidence>
<dbReference type="NCBIfam" id="TIGR04076">
    <property type="entry name" value="TIGR04076 family protein"/>
    <property type="match status" value="1"/>
</dbReference>
<dbReference type="InterPro" id="IPR023811">
    <property type="entry name" value="CHP04076"/>
</dbReference>
<protein>
    <submittedName>
        <fullName evidence="1">TIGR04076 family protein</fullName>
    </submittedName>
</protein>
<reference evidence="1" key="1">
    <citation type="journal article" date="2020" name="mSystems">
        <title>Genome- and Community-Level Interaction Insights into Carbon Utilization and Element Cycling Functions of Hydrothermarchaeota in Hydrothermal Sediment.</title>
        <authorList>
            <person name="Zhou Z."/>
            <person name="Liu Y."/>
            <person name="Xu W."/>
            <person name="Pan J."/>
            <person name="Luo Z.H."/>
            <person name="Li M."/>
        </authorList>
    </citation>
    <scope>NUCLEOTIDE SEQUENCE [LARGE SCALE GENOMIC DNA]</scope>
    <source>
        <strain evidence="1">SpSt-116</strain>
    </source>
</reference>
<dbReference type="AlphaFoldDB" id="A0A7C1GA95"/>
<organism evidence="1">
    <name type="scientific">Thermofilum adornatum</name>
    <dbReference type="NCBI Taxonomy" id="1365176"/>
    <lineage>
        <taxon>Archaea</taxon>
        <taxon>Thermoproteota</taxon>
        <taxon>Thermoprotei</taxon>
        <taxon>Thermofilales</taxon>
        <taxon>Thermofilaceae</taxon>
        <taxon>Thermofilum</taxon>
    </lineage>
</organism>
<accession>A0A7C1GA95</accession>
<comment type="caution">
    <text evidence="1">The sequence shown here is derived from an EMBL/GenBank/DDBJ whole genome shotgun (WGS) entry which is preliminary data.</text>
</comment>
<sequence>MYKVTVQVKEVRGNCALGYKPGDTFTIENFYIKDAGKGICLHALASMLTLLAPLLKGVPATALGIGKQEDTGYAQCPDPGKPYTCGGTVIFELKRDKIE</sequence>
<gene>
    <name evidence="1" type="ORF">ENN26_05865</name>
</gene>
<name>A0A7C1GA95_9CREN</name>